<evidence type="ECO:0000256" key="1">
    <source>
        <dbReference type="SAM" id="MobiDB-lite"/>
    </source>
</evidence>
<dbReference type="FunCoup" id="L9JAY3">
    <property type="interactions" value="263"/>
</dbReference>
<feature type="compositionally biased region" description="Low complexity" evidence="1">
    <location>
        <begin position="1"/>
        <end position="18"/>
    </location>
</feature>
<proteinExistence type="predicted"/>
<dbReference type="InterPro" id="IPR031517">
    <property type="entry name" value="RHEX-like"/>
</dbReference>
<dbReference type="STRING" id="246437.L9JAY3"/>
<organism evidence="2 3">
    <name type="scientific">Tupaia chinensis</name>
    <name type="common">Chinese tree shrew</name>
    <name type="synonym">Tupaia belangeri chinensis</name>
    <dbReference type="NCBI Taxonomy" id="246437"/>
    <lineage>
        <taxon>Eukaryota</taxon>
        <taxon>Metazoa</taxon>
        <taxon>Chordata</taxon>
        <taxon>Craniata</taxon>
        <taxon>Vertebrata</taxon>
        <taxon>Euteleostomi</taxon>
        <taxon>Mammalia</taxon>
        <taxon>Eutheria</taxon>
        <taxon>Euarchontoglires</taxon>
        <taxon>Scandentia</taxon>
        <taxon>Tupaiidae</taxon>
        <taxon>Tupaia</taxon>
    </lineage>
</organism>
<dbReference type="Proteomes" id="UP000011518">
    <property type="component" value="Unassembled WGS sequence"/>
</dbReference>
<feature type="region of interest" description="Disordered" evidence="1">
    <location>
        <begin position="1"/>
        <end position="21"/>
    </location>
</feature>
<keyword evidence="3" id="KW-1185">Reference proteome</keyword>
<dbReference type="PANTHER" id="PTHR38491:SF1">
    <property type="entry name" value="REGULATOR OF HEMOGLOBINIZATION AND ERYTHROID CELL EXPANSION PROTEIN"/>
    <property type="match status" value="1"/>
</dbReference>
<accession>L9JAY3</accession>
<gene>
    <name evidence="2" type="ORF">TREES_T100003438</name>
</gene>
<dbReference type="AlphaFoldDB" id="L9JAY3"/>
<dbReference type="EMBL" id="KB321094">
    <property type="protein sequence ID" value="ELW47745.1"/>
    <property type="molecule type" value="Genomic_DNA"/>
</dbReference>
<reference evidence="3" key="2">
    <citation type="journal article" date="2013" name="Nat. Commun.">
        <title>Genome of the Chinese tree shrew.</title>
        <authorList>
            <person name="Fan Y."/>
            <person name="Huang Z.Y."/>
            <person name="Cao C.C."/>
            <person name="Chen C.S."/>
            <person name="Chen Y.X."/>
            <person name="Fan D.D."/>
            <person name="He J."/>
            <person name="Hou H.L."/>
            <person name="Hu L."/>
            <person name="Hu X.T."/>
            <person name="Jiang X.T."/>
            <person name="Lai R."/>
            <person name="Lang Y.S."/>
            <person name="Liang B."/>
            <person name="Liao S.G."/>
            <person name="Mu D."/>
            <person name="Ma Y.Y."/>
            <person name="Niu Y.Y."/>
            <person name="Sun X.Q."/>
            <person name="Xia J.Q."/>
            <person name="Xiao J."/>
            <person name="Xiong Z.Q."/>
            <person name="Xu L."/>
            <person name="Yang L."/>
            <person name="Zhang Y."/>
            <person name="Zhao W."/>
            <person name="Zhao X.D."/>
            <person name="Zheng Y.T."/>
            <person name="Zhou J.M."/>
            <person name="Zhu Y.B."/>
            <person name="Zhang G.J."/>
            <person name="Wang J."/>
            <person name="Yao Y.G."/>
        </authorList>
    </citation>
    <scope>NUCLEOTIDE SEQUENCE [LARGE SCALE GENOMIC DNA]</scope>
</reference>
<protein>
    <submittedName>
        <fullName evidence="2">Uncharacterized protein</fullName>
    </submittedName>
</protein>
<dbReference type="InParanoid" id="L9JAY3"/>
<evidence type="ECO:0000313" key="2">
    <source>
        <dbReference type="EMBL" id="ELW47745.1"/>
    </source>
</evidence>
<reference evidence="3" key="1">
    <citation type="submission" date="2012-07" db="EMBL/GenBank/DDBJ databases">
        <title>Genome of the Chinese tree shrew, a rising model animal genetically related to primates.</title>
        <authorList>
            <person name="Zhang G."/>
            <person name="Fan Y."/>
            <person name="Yao Y."/>
            <person name="Huang Z."/>
        </authorList>
    </citation>
    <scope>NUCLEOTIDE SEQUENCE [LARGE SCALE GENOMIC DNA]</scope>
</reference>
<dbReference type="PANTHER" id="PTHR38491">
    <property type="entry name" value="REGULATOR OF HEMOGLOBINIZATION AND ERYTHROID CELL EXPANSION PROTEIN"/>
    <property type="match status" value="1"/>
</dbReference>
<dbReference type="GO" id="GO:0005886">
    <property type="term" value="C:plasma membrane"/>
    <property type="evidence" value="ECO:0007669"/>
    <property type="project" value="TreeGrafter"/>
</dbReference>
<sequence length="99" mass="11175">MFLYDSDTSSDSLDYSSSMPPTCQVKDTQVDLQATKDVDYTQVAFLSPRGLKNVSSLDYENMTEATDYVNVDPKSRKLNLWTCVNPVVFEPVEYSQVAM</sequence>
<evidence type="ECO:0000313" key="3">
    <source>
        <dbReference type="Proteomes" id="UP000011518"/>
    </source>
</evidence>
<name>L9JAY3_TUPCH</name>
<dbReference type="Pfam" id="PF15763">
    <property type="entry name" value="DUF4692"/>
    <property type="match status" value="1"/>
</dbReference>